<proteinExistence type="predicted"/>
<evidence type="ECO:0000313" key="14">
    <source>
        <dbReference type="Proteomes" id="UP001610563"/>
    </source>
</evidence>
<evidence type="ECO:0000256" key="3">
    <source>
        <dbReference type="ARBA" id="ARBA00012251"/>
    </source>
</evidence>
<dbReference type="EC" id="2.3.2.31" evidence="3"/>
<dbReference type="PROSITE" id="PS51873">
    <property type="entry name" value="TRIAD"/>
    <property type="match status" value="1"/>
</dbReference>
<sequence>MMVVSGEGQRGNWHPPLDGTILDLPVTLSSPPLVDGEVISPLSPLSAHTMLSTDRTHHPSLPSREGALSRIVDINSPLDEEPQLVDCCWSDATTASAVLSLLQKEPMGPPSSTSGQENTRNAPIIKCSVCFETLEPGMYPQTSVAAGCDHTSMPGTHICTICLSRSLDVQFSNIQTASLTCPLCNARLSDEEVERWASRPTFQAYDVARTWQILEEDADFVRCINPDCGYGQLHAGGLADPVVICAICGVRTCCIHRNIPWHEGVSCAEYEMMNQSTMSPESPIPDPPTVLRIGGPRREQFASEDFLSQRTIQETTRACPNCLVATEKAGGCKYMRCGLCWQEWCWDCGIFWERGHLGVDCLD</sequence>
<feature type="domain" description="RING-type" evidence="11">
    <location>
        <begin position="127"/>
        <end position="185"/>
    </location>
</feature>
<keyword evidence="5" id="KW-0479">Metal-binding</keyword>
<dbReference type="PANTHER" id="PTHR11685">
    <property type="entry name" value="RBR FAMILY RING FINGER AND IBR DOMAIN-CONTAINING"/>
    <property type="match status" value="1"/>
</dbReference>
<accession>A0ABR4GAE2</accession>
<protein>
    <recommendedName>
        <fullName evidence="3">RBR-type E3 ubiquitin transferase</fullName>
        <ecNumber evidence="3">2.3.2.31</ecNumber>
    </recommendedName>
</protein>
<evidence type="ECO:0000259" key="12">
    <source>
        <dbReference type="PROSITE" id="PS51873"/>
    </source>
</evidence>
<dbReference type="InterPro" id="IPR044066">
    <property type="entry name" value="TRIAD_supradom"/>
</dbReference>
<evidence type="ECO:0000256" key="5">
    <source>
        <dbReference type="ARBA" id="ARBA00022723"/>
    </source>
</evidence>
<evidence type="ECO:0000256" key="10">
    <source>
        <dbReference type="PROSITE-ProRule" id="PRU00175"/>
    </source>
</evidence>
<dbReference type="InterPro" id="IPR001841">
    <property type="entry name" value="Znf_RING"/>
</dbReference>
<comment type="pathway">
    <text evidence="2">Protein modification; protein ubiquitination.</text>
</comment>
<evidence type="ECO:0000256" key="9">
    <source>
        <dbReference type="ARBA" id="ARBA00022833"/>
    </source>
</evidence>
<gene>
    <name evidence="13" type="ORF">BJX66DRAFT_324336</name>
</gene>
<dbReference type="SUPFAM" id="SSF57850">
    <property type="entry name" value="RING/U-box"/>
    <property type="match status" value="3"/>
</dbReference>
<comment type="caution">
    <text evidence="13">The sequence shown here is derived from an EMBL/GenBank/DDBJ whole genome shotgun (WGS) entry which is preliminary data.</text>
</comment>
<dbReference type="Pfam" id="PF01485">
    <property type="entry name" value="IBR"/>
    <property type="match status" value="1"/>
</dbReference>
<organism evidence="13 14">
    <name type="scientific">Aspergillus keveii</name>
    <dbReference type="NCBI Taxonomy" id="714993"/>
    <lineage>
        <taxon>Eukaryota</taxon>
        <taxon>Fungi</taxon>
        <taxon>Dikarya</taxon>
        <taxon>Ascomycota</taxon>
        <taxon>Pezizomycotina</taxon>
        <taxon>Eurotiomycetes</taxon>
        <taxon>Eurotiomycetidae</taxon>
        <taxon>Eurotiales</taxon>
        <taxon>Aspergillaceae</taxon>
        <taxon>Aspergillus</taxon>
        <taxon>Aspergillus subgen. Nidulantes</taxon>
    </lineage>
</organism>
<keyword evidence="14" id="KW-1185">Reference proteome</keyword>
<dbReference type="Gene3D" id="3.30.40.10">
    <property type="entry name" value="Zinc/RING finger domain, C3HC4 (zinc finger)"/>
    <property type="match status" value="1"/>
</dbReference>
<dbReference type="SMART" id="SM00647">
    <property type="entry name" value="IBR"/>
    <property type="match status" value="2"/>
</dbReference>
<dbReference type="InterPro" id="IPR002867">
    <property type="entry name" value="IBR_dom"/>
</dbReference>
<keyword evidence="8" id="KW-0833">Ubl conjugation pathway</keyword>
<evidence type="ECO:0000256" key="1">
    <source>
        <dbReference type="ARBA" id="ARBA00001798"/>
    </source>
</evidence>
<evidence type="ECO:0000256" key="2">
    <source>
        <dbReference type="ARBA" id="ARBA00004906"/>
    </source>
</evidence>
<dbReference type="InterPro" id="IPR013083">
    <property type="entry name" value="Znf_RING/FYVE/PHD"/>
</dbReference>
<evidence type="ECO:0000256" key="4">
    <source>
        <dbReference type="ARBA" id="ARBA00022679"/>
    </source>
</evidence>
<keyword evidence="4" id="KW-0808">Transferase</keyword>
<evidence type="ECO:0000256" key="8">
    <source>
        <dbReference type="ARBA" id="ARBA00022786"/>
    </source>
</evidence>
<dbReference type="Proteomes" id="UP001610563">
    <property type="component" value="Unassembled WGS sequence"/>
</dbReference>
<evidence type="ECO:0000256" key="7">
    <source>
        <dbReference type="ARBA" id="ARBA00022771"/>
    </source>
</evidence>
<dbReference type="EMBL" id="JBFTWV010000030">
    <property type="protein sequence ID" value="KAL2795986.1"/>
    <property type="molecule type" value="Genomic_DNA"/>
</dbReference>
<keyword evidence="6" id="KW-0677">Repeat</keyword>
<evidence type="ECO:0000256" key="6">
    <source>
        <dbReference type="ARBA" id="ARBA00022737"/>
    </source>
</evidence>
<dbReference type="Pfam" id="PF22605">
    <property type="entry name" value="IBR_2"/>
    <property type="match status" value="1"/>
</dbReference>
<reference evidence="13 14" key="1">
    <citation type="submission" date="2024-07" db="EMBL/GenBank/DDBJ databases">
        <title>Section-level genome sequencing and comparative genomics of Aspergillus sections Usti and Cavernicolus.</title>
        <authorList>
            <consortium name="Lawrence Berkeley National Laboratory"/>
            <person name="Nybo J.L."/>
            <person name="Vesth T.C."/>
            <person name="Theobald S."/>
            <person name="Frisvad J.C."/>
            <person name="Larsen T.O."/>
            <person name="Kjaerboelling I."/>
            <person name="Rothschild-Mancinelli K."/>
            <person name="Lyhne E.K."/>
            <person name="Kogle M.E."/>
            <person name="Barry K."/>
            <person name="Clum A."/>
            <person name="Na H."/>
            <person name="Ledsgaard L."/>
            <person name="Lin J."/>
            <person name="Lipzen A."/>
            <person name="Kuo A."/>
            <person name="Riley R."/>
            <person name="Mondo S."/>
            <person name="Labutti K."/>
            <person name="Haridas S."/>
            <person name="Pangalinan J."/>
            <person name="Salamov A.A."/>
            <person name="Simmons B.A."/>
            <person name="Magnuson J.K."/>
            <person name="Chen J."/>
            <person name="Drula E."/>
            <person name="Henrissat B."/>
            <person name="Wiebenga A."/>
            <person name="Lubbers R.J."/>
            <person name="Gomes A.C."/>
            <person name="Makela M.R."/>
            <person name="Stajich J."/>
            <person name="Grigoriev I.V."/>
            <person name="Mortensen U.H."/>
            <person name="De Vries R.P."/>
            <person name="Baker S.E."/>
            <person name="Andersen M.R."/>
        </authorList>
    </citation>
    <scope>NUCLEOTIDE SEQUENCE [LARGE SCALE GENOMIC DNA]</scope>
    <source>
        <strain evidence="13 14">CBS 209.92</strain>
    </source>
</reference>
<evidence type="ECO:0000259" key="11">
    <source>
        <dbReference type="PROSITE" id="PS50089"/>
    </source>
</evidence>
<feature type="domain" description="RING-type" evidence="12">
    <location>
        <begin position="123"/>
        <end position="363"/>
    </location>
</feature>
<dbReference type="Gene3D" id="1.20.120.1750">
    <property type="match status" value="1"/>
</dbReference>
<keyword evidence="7 10" id="KW-0863">Zinc-finger</keyword>
<comment type="catalytic activity">
    <reaction evidence="1">
        <text>[E2 ubiquitin-conjugating enzyme]-S-ubiquitinyl-L-cysteine + [acceptor protein]-L-lysine = [E2 ubiquitin-conjugating enzyme]-L-cysteine + [acceptor protein]-N(6)-ubiquitinyl-L-lysine.</text>
        <dbReference type="EC" id="2.3.2.31"/>
    </reaction>
</comment>
<dbReference type="InterPro" id="IPR054694">
    <property type="entry name" value="Parkin-like_IBR"/>
</dbReference>
<dbReference type="PROSITE" id="PS50089">
    <property type="entry name" value="ZF_RING_2"/>
    <property type="match status" value="1"/>
</dbReference>
<keyword evidence="9" id="KW-0862">Zinc</keyword>
<name>A0ABR4GAE2_9EURO</name>
<dbReference type="CDD" id="cd20335">
    <property type="entry name" value="BRcat_RBR"/>
    <property type="match status" value="1"/>
</dbReference>
<evidence type="ECO:0000313" key="13">
    <source>
        <dbReference type="EMBL" id="KAL2795986.1"/>
    </source>
</evidence>
<dbReference type="InterPro" id="IPR031127">
    <property type="entry name" value="E3_UB_ligase_RBR"/>
</dbReference>